<feature type="region of interest" description="Disordered" evidence="1">
    <location>
        <begin position="560"/>
        <end position="583"/>
    </location>
</feature>
<dbReference type="CDD" id="cd07176">
    <property type="entry name" value="terB"/>
    <property type="match status" value="1"/>
</dbReference>
<evidence type="ECO:0008006" key="6">
    <source>
        <dbReference type="Google" id="ProtNLM"/>
    </source>
</evidence>
<gene>
    <name evidence="5" type="ORF">AVDCRST_MAG79-672</name>
</gene>
<feature type="non-terminal residue" evidence="5">
    <location>
        <position position="669"/>
    </location>
</feature>
<dbReference type="Pfam" id="PF05099">
    <property type="entry name" value="TerB"/>
    <property type="match status" value="1"/>
</dbReference>
<proteinExistence type="predicted"/>
<dbReference type="EMBL" id="CADCWC010000129">
    <property type="protein sequence ID" value="CAA9527997.1"/>
    <property type="molecule type" value="Genomic_DNA"/>
</dbReference>
<dbReference type="SUPFAM" id="SSF158682">
    <property type="entry name" value="TerB-like"/>
    <property type="match status" value="1"/>
</dbReference>
<feature type="domain" description="TerB N-terminal" evidence="3">
    <location>
        <begin position="27"/>
        <end position="228"/>
    </location>
</feature>
<protein>
    <recommendedName>
        <fullName evidence="6">Tellurite resistance protein TerB</fullName>
    </recommendedName>
</protein>
<dbReference type="InterPro" id="IPR007791">
    <property type="entry name" value="DjlA_N"/>
</dbReference>
<sequence>MAPRYDPGFALVMAVRPVTPTAVQFLPPGHAVEVAGHVLPDGMVWVGPSPEPGSNGEPSTIDESLPVATVVSRRDDESMWPAGGYAEMRSGCRAAYLRWLADGRRNPRIDVAYVLLFLGGLERRLLVDPGDATERERLMSEVRRLTGIYGRNPVIRRHATELARAVPLRFREGRVSDGPPPPVEEGAPLPDDLRIGLAELARDGRPLPADWALNWLRAHPESRLRTPARRAPAEFDELFRRRYTATFGDGMLLSPIKTRLDVDYRPVNASLGPSVSLIDPELSEIAPLLAPVGRLRALADDVARELDPYSRWLGRNPDGAGSPAARALLPAALTAEQPGPRTEDLYRHLDAALDGSEVGSWPTGELVGRWNPAADGRISRDETRLLAETLALGGYGLEPDVRFGGPAPSPEGVVVVFRLRHGAVVDATDRYLAAALTLQLAAAVTGSAGRVTAAEERLLEQHLEDALDLTDAERERLRAHLRWVVDSEPGLGGVRGRIRRLPREDRAAVGRFLVGVAATDGRVEPAEVATLTKIFRLLGLQPETVYRQLHGLITGDPSTAPDRAAAWRPGGAVRPRPEVPAEPEPLVLDRGRIERTLRETHAVSALLSSIFAEEEGVASGATGAAAGNGGAPGAVDDVTLPAGLDAPHAALLRSLVGRTVVPRTEFDRA</sequence>
<evidence type="ECO:0000259" key="2">
    <source>
        <dbReference type="Pfam" id="PF05099"/>
    </source>
</evidence>
<reference evidence="5" key="1">
    <citation type="submission" date="2020-02" db="EMBL/GenBank/DDBJ databases">
        <authorList>
            <person name="Meier V. D."/>
        </authorList>
    </citation>
    <scope>NUCLEOTIDE SEQUENCE</scope>
    <source>
        <strain evidence="5">AVDCRST_MAG79</strain>
    </source>
</reference>
<dbReference type="AlphaFoldDB" id="A0A6J4TPS9"/>
<feature type="domain" description="TerB-C" evidence="4">
    <location>
        <begin position="583"/>
        <end position="668"/>
    </location>
</feature>
<dbReference type="Gene3D" id="1.10.3680.10">
    <property type="entry name" value="TerB-like"/>
    <property type="match status" value="1"/>
</dbReference>
<evidence type="ECO:0000313" key="5">
    <source>
        <dbReference type="EMBL" id="CAA9527997.1"/>
    </source>
</evidence>
<organism evidence="5">
    <name type="scientific">uncultured Thermoleophilia bacterium</name>
    <dbReference type="NCBI Taxonomy" id="1497501"/>
    <lineage>
        <taxon>Bacteria</taxon>
        <taxon>Bacillati</taxon>
        <taxon>Actinomycetota</taxon>
        <taxon>Thermoleophilia</taxon>
        <taxon>environmental samples</taxon>
    </lineage>
</organism>
<feature type="domain" description="Co-chaperone DjlA N-terminal" evidence="2">
    <location>
        <begin position="440"/>
        <end position="545"/>
    </location>
</feature>
<dbReference type="InterPro" id="IPR029024">
    <property type="entry name" value="TerB-like"/>
</dbReference>
<evidence type="ECO:0000259" key="3">
    <source>
        <dbReference type="Pfam" id="PF13208"/>
    </source>
</evidence>
<dbReference type="InterPro" id="IPR028932">
    <property type="entry name" value="TerB-C"/>
</dbReference>
<dbReference type="Pfam" id="PF13208">
    <property type="entry name" value="TerB_N"/>
    <property type="match status" value="1"/>
</dbReference>
<dbReference type="Pfam" id="PF15615">
    <property type="entry name" value="TerB_C"/>
    <property type="match status" value="1"/>
</dbReference>
<accession>A0A6J4TPS9</accession>
<dbReference type="InterPro" id="IPR025266">
    <property type="entry name" value="TerB_N"/>
</dbReference>
<evidence type="ECO:0000259" key="4">
    <source>
        <dbReference type="Pfam" id="PF15615"/>
    </source>
</evidence>
<evidence type="ECO:0000256" key="1">
    <source>
        <dbReference type="SAM" id="MobiDB-lite"/>
    </source>
</evidence>
<name>A0A6J4TPS9_9ACTN</name>